<sequence length="180" mass="19034">MKPVTAISWIACLCIAAMSCESQNAENPTAPNDEILVNGGDAVGVQPENPGENPDAQDPSPPEMPDIPVASEDEEGVITLNVVPGEQLPDRLKTCLDQGVAGEVTNGSFACNQQALVVCNDLSEGQKLAAKTYSEENIPDYALWGCSVTADETPMLHFYMTDGVSLKIFNLAVQKAAPAQ</sequence>
<evidence type="ECO:0000256" key="1">
    <source>
        <dbReference type="SAM" id="MobiDB-lite"/>
    </source>
</evidence>
<feature type="signal peptide" evidence="2">
    <location>
        <begin position="1"/>
        <end position="24"/>
    </location>
</feature>
<gene>
    <name evidence="3" type="ORF">SAMN06296036_12136</name>
</gene>
<dbReference type="AlphaFoldDB" id="A0A1Y6CH94"/>
<accession>A0A1Y6CH94</accession>
<evidence type="ECO:0000313" key="3">
    <source>
        <dbReference type="EMBL" id="SMF62110.1"/>
    </source>
</evidence>
<keyword evidence="2" id="KW-0732">Signal</keyword>
<dbReference type="EMBL" id="FWZT01000021">
    <property type="protein sequence ID" value="SMF62110.1"/>
    <property type="molecule type" value="Genomic_DNA"/>
</dbReference>
<reference evidence="4" key="1">
    <citation type="submission" date="2017-04" db="EMBL/GenBank/DDBJ databases">
        <authorList>
            <person name="Varghese N."/>
            <person name="Submissions S."/>
        </authorList>
    </citation>
    <scope>NUCLEOTIDE SEQUENCE [LARGE SCALE GENOMIC DNA]</scope>
    <source>
        <strain evidence="4">RKEM611</strain>
    </source>
</reference>
<keyword evidence="4" id="KW-1185">Reference proteome</keyword>
<name>A0A1Y6CH94_9BACT</name>
<evidence type="ECO:0000313" key="4">
    <source>
        <dbReference type="Proteomes" id="UP000192907"/>
    </source>
</evidence>
<dbReference type="Proteomes" id="UP000192907">
    <property type="component" value="Unassembled WGS sequence"/>
</dbReference>
<dbReference type="PROSITE" id="PS51257">
    <property type="entry name" value="PROKAR_LIPOPROTEIN"/>
    <property type="match status" value="1"/>
</dbReference>
<dbReference type="RefSeq" id="WP_132323080.1">
    <property type="nucleotide sequence ID" value="NZ_FWZT01000021.1"/>
</dbReference>
<evidence type="ECO:0000256" key="2">
    <source>
        <dbReference type="SAM" id="SignalP"/>
    </source>
</evidence>
<feature type="region of interest" description="Disordered" evidence="1">
    <location>
        <begin position="24"/>
        <end position="69"/>
    </location>
</feature>
<protein>
    <submittedName>
        <fullName evidence="3">Uncharacterized protein</fullName>
    </submittedName>
</protein>
<feature type="chain" id="PRO_5012306049" evidence="2">
    <location>
        <begin position="25"/>
        <end position="180"/>
    </location>
</feature>
<proteinExistence type="predicted"/>
<organism evidence="3 4">
    <name type="scientific">Pseudobacteriovorax antillogorgiicola</name>
    <dbReference type="NCBI Taxonomy" id="1513793"/>
    <lineage>
        <taxon>Bacteria</taxon>
        <taxon>Pseudomonadati</taxon>
        <taxon>Bdellovibrionota</taxon>
        <taxon>Oligoflexia</taxon>
        <taxon>Oligoflexales</taxon>
        <taxon>Pseudobacteriovoracaceae</taxon>
        <taxon>Pseudobacteriovorax</taxon>
    </lineage>
</organism>